<dbReference type="EMBL" id="CP002191">
    <property type="protein sequence ID" value="AFD26346.1"/>
    <property type="molecule type" value="Genomic_DNA"/>
</dbReference>
<dbReference type="KEGG" id="dgo:DGo_CA2419"/>
<keyword evidence="2" id="KW-1185">Reference proteome</keyword>
<dbReference type="AlphaFoldDB" id="H8H034"/>
<dbReference type="RefSeq" id="WP_014685829.1">
    <property type="nucleotide sequence ID" value="NC_017790.1"/>
</dbReference>
<protein>
    <submittedName>
        <fullName evidence="1">Uncharacterized protein</fullName>
    </submittedName>
</protein>
<name>H8H034_DEIGI</name>
<reference evidence="1 2" key="1">
    <citation type="journal article" date="2012" name="PLoS ONE">
        <title>Genome sequence and transcriptome analysis of the radioresistant bacterium Deinococcus gobiensis: insights into the extreme environmental adaptations.</title>
        <authorList>
            <person name="Yuan M."/>
            <person name="Chen M."/>
            <person name="Zhang W."/>
            <person name="Lu W."/>
            <person name="Wang J."/>
            <person name="Yang M."/>
            <person name="Zhao P."/>
            <person name="Tang R."/>
            <person name="Li X."/>
            <person name="Hao Y."/>
            <person name="Zhou Z."/>
            <person name="Zhan Y."/>
            <person name="Yu H."/>
            <person name="Teng C."/>
            <person name="Yan Y."/>
            <person name="Ping S."/>
            <person name="Wang Y."/>
            <person name="Lin M."/>
        </authorList>
    </citation>
    <scope>NUCLEOTIDE SEQUENCE [LARGE SCALE GENOMIC DNA]</scope>
    <source>
        <strain evidence="1 2">I-0</strain>
    </source>
</reference>
<evidence type="ECO:0000313" key="1">
    <source>
        <dbReference type="EMBL" id="AFD26346.1"/>
    </source>
</evidence>
<dbReference type="Proteomes" id="UP000007575">
    <property type="component" value="Chromosome"/>
</dbReference>
<gene>
    <name evidence="1" type="ordered locus">DGo_CA2419</name>
</gene>
<organism evidence="1 2">
    <name type="scientific">Deinococcus gobiensis (strain DSM 21396 / JCM 16679 / CGMCC 1.7299 / I-0)</name>
    <dbReference type="NCBI Taxonomy" id="745776"/>
    <lineage>
        <taxon>Bacteria</taxon>
        <taxon>Thermotogati</taxon>
        <taxon>Deinococcota</taxon>
        <taxon>Deinococci</taxon>
        <taxon>Deinococcales</taxon>
        <taxon>Deinococcaceae</taxon>
        <taxon>Deinococcus</taxon>
    </lineage>
</organism>
<dbReference type="HOGENOM" id="CLU_1783691_0_0_0"/>
<proteinExistence type="predicted"/>
<dbReference type="OrthoDB" id="9901151at2"/>
<dbReference type="PATRIC" id="fig|745776.4.peg.2483"/>
<sequence length="145" mass="15531">MGQRRRKNREKIVGTTPYETTSSHCPAAVPALNACTPVLSSATLELSPSSLQLRQGSSATVRVGFRRYVYGNEAPDGYRLSVTDIGLSGLRINTFKPSLAADDMATFTVEAARNAAPGRRSVIVTVPDPEGKGDVQRTLDINVVP</sequence>
<accession>H8H034</accession>
<evidence type="ECO:0000313" key="2">
    <source>
        <dbReference type="Proteomes" id="UP000007575"/>
    </source>
</evidence>
<dbReference type="STRING" id="745776.DGo_CA2419"/>